<dbReference type="InterPro" id="IPR007526">
    <property type="entry name" value="SWIRM"/>
</dbReference>
<dbReference type="SUPFAM" id="SSF46689">
    <property type="entry name" value="Homeodomain-like"/>
    <property type="match status" value="1"/>
</dbReference>
<dbReference type="AlphaFoldDB" id="A0AAX6GEP3"/>
<dbReference type="EMBL" id="JANAVB010020400">
    <property type="protein sequence ID" value="KAJ6827214.1"/>
    <property type="molecule type" value="Genomic_DNA"/>
</dbReference>
<dbReference type="SUPFAM" id="SSF51120">
    <property type="entry name" value="beta-Roll"/>
    <property type="match status" value="1"/>
</dbReference>
<feature type="compositionally biased region" description="Polar residues" evidence="1">
    <location>
        <begin position="521"/>
        <end position="532"/>
    </location>
</feature>
<organism evidence="3 4">
    <name type="scientific">Iris pallida</name>
    <name type="common">Sweet iris</name>
    <dbReference type="NCBI Taxonomy" id="29817"/>
    <lineage>
        <taxon>Eukaryota</taxon>
        <taxon>Viridiplantae</taxon>
        <taxon>Streptophyta</taxon>
        <taxon>Embryophyta</taxon>
        <taxon>Tracheophyta</taxon>
        <taxon>Spermatophyta</taxon>
        <taxon>Magnoliopsida</taxon>
        <taxon>Liliopsida</taxon>
        <taxon>Asparagales</taxon>
        <taxon>Iridaceae</taxon>
        <taxon>Iridoideae</taxon>
        <taxon>Irideae</taxon>
        <taxon>Iris</taxon>
    </lineage>
</organism>
<protein>
    <submittedName>
        <fullName evidence="3">SWI/SNF complex subunit SWI3D-like</fullName>
    </submittedName>
</protein>
<keyword evidence="4" id="KW-1185">Reference proteome</keyword>
<dbReference type="PROSITE" id="PS50934">
    <property type="entry name" value="SWIRM"/>
    <property type="match status" value="1"/>
</dbReference>
<dbReference type="InterPro" id="IPR011049">
    <property type="entry name" value="Serralysin-like_metalloprot_C"/>
</dbReference>
<dbReference type="Proteomes" id="UP001140949">
    <property type="component" value="Unassembled WGS sequence"/>
</dbReference>
<evidence type="ECO:0000313" key="4">
    <source>
        <dbReference type="Proteomes" id="UP001140949"/>
    </source>
</evidence>
<name>A0AAX6GEP3_IRIPA</name>
<feature type="region of interest" description="Disordered" evidence="1">
    <location>
        <begin position="1"/>
        <end position="98"/>
    </location>
</feature>
<comment type="caution">
    <text evidence="3">The sequence shown here is derived from an EMBL/GenBank/DDBJ whole genome shotgun (WGS) entry which is preliminary data.</text>
</comment>
<dbReference type="InterPro" id="IPR036388">
    <property type="entry name" value="WH-like_DNA-bd_sf"/>
</dbReference>
<dbReference type="Pfam" id="PF04433">
    <property type="entry name" value="SWIRM"/>
    <property type="match status" value="1"/>
</dbReference>
<feature type="region of interest" description="Disordered" evidence="1">
    <location>
        <begin position="371"/>
        <end position="544"/>
    </location>
</feature>
<reference evidence="3" key="1">
    <citation type="journal article" date="2023" name="GigaByte">
        <title>Genome assembly of the bearded iris, Iris pallida Lam.</title>
        <authorList>
            <person name="Bruccoleri R.E."/>
            <person name="Oakeley E.J."/>
            <person name="Faust A.M.E."/>
            <person name="Altorfer M."/>
            <person name="Dessus-Babus S."/>
            <person name="Burckhardt D."/>
            <person name="Oertli M."/>
            <person name="Naumann U."/>
            <person name="Petersen F."/>
            <person name="Wong J."/>
        </authorList>
    </citation>
    <scope>NUCLEOTIDE SEQUENCE</scope>
    <source>
        <strain evidence="3">GSM-AAB239-AS_SAM_17_03QT</strain>
    </source>
</reference>
<dbReference type="Gene3D" id="1.10.10.10">
    <property type="entry name" value="Winged helix-like DNA-binding domain superfamily/Winged helix DNA-binding domain"/>
    <property type="match status" value="1"/>
</dbReference>
<feature type="compositionally biased region" description="Basic and acidic residues" evidence="1">
    <location>
        <begin position="498"/>
        <end position="510"/>
    </location>
</feature>
<feature type="compositionally biased region" description="Polar residues" evidence="1">
    <location>
        <begin position="461"/>
        <end position="477"/>
    </location>
</feature>
<evidence type="ECO:0000313" key="3">
    <source>
        <dbReference type="EMBL" id="KAJ6827214.1"/>
    </source>
</evidence>
<proteinExistence type="predicted"/>
<feature type="compositionally biased region" description="Polar residues" evidence="1">
    <location>
        <begin position="485"/>
        <end position="497"/>
    </location>
</feature>
<feature type="compositionally biased region" description="Basic residues" evidence="1">
    <location>
        <begin position="25"/>
        <end position="36"/>
    </location>
</feature>
<accession>A0AAX6GEP3</accession>
<gene>
    <name evidence="3" type="ORF">M6B38_368205</name>
</gene>
<feature type="domain" description="SWIRM" evidence="2">
    <location>
        <begin position="137"/>
        <end position="234"/>
    </location>
</feature>
<dbReference type="InterPro" id="IPR009057">
    <property type="entry name" value="Homeodomain-like_sf"/>
</dbReference>
<reference evidence="3" key="2">
    <citation type="submission" date="2023-04" db="EMBL/GenBank/DDBJ databases">
        <authorList>
            <person name="Bruccoleri R.E."/>
            <person name="Oakeley E.J."/>
            <person name="Faust A.-M."/>
            <person name="Dessus-Babus S."/>
            <person name="Altorfer M."/>
            <person name="Burckhardt D."/>
            <person name="Oertli M."/>
            <person name="Naumann U."/>
            <person name="Petersen F."/>
            <person name="Wong J."/>
        </authorList>
    </citation>
    <scope>NUCLEOTIDE SEQUENCE</scope>
    <source>
        <strain evidence="3">GSM-AAB239-AS_SAM_17_03QT</strain>
        <tissue evidence="3">Leaf</tissue>
    </source>
</reference>
<evidence type="ECO:0000256" key="1">
    <source>
        <dbReference type="SAM" id="MobiDB-lite"/>
    </source>
</evidence>
<feature type="compositionally biased region" description="Basic and acidic residues" evidence="1">
    <location>
        <begin position="88"/>
        <end position="98"/>
    </location>
</feature>
<sequence length="584" mass="64379">MDAPASSVATPPPPASEDPLESAIPRRRSGGQKRKSLNFSSSSTPSKRLMKERYALNIQSSSPLHSGPVTRARQYPSKLASRPPEAVPRLETHDGRRDGWVPIGAEKEEEEEELVLFDEPIVDPEFDAVRSRGSDVHVVPVPAGWFSWEDVHPIEKQTLPSFFNGKLESRTPDIYMEIRNSVMKKFHADPQTQLEVKDLSEISVGDTKARQEVIEFLAHWGLINFHPFPPCNSEVSNWDTGEYKTSSSLVDKLYKFEKVQPCPRIVAKKVGASGPSEMPKLPESALNEPLVGPVGPSVEYHCNSCSADCSSKRYHFQKQEAFLTHLVEPDAAATSFRSSLKAMSEDSPGIELATRHCFILENLPNAVKDLPASDSAATDMGIGEAPKEEDQMPTSNGTNELKAPNGTDEAKPSNGIEELKPSSGSDELKPSNGSDEPKPSNGNNELKPSNGCDEPKRKNNNNELKSSNDTDEFTTFNDSDELKPSNCSDKLKSSNGNDELKPSNDSDELKTFNGSDELKPSNGSDESNNCPNKNEEGAVSVENETKVSLPKIACRRRLMQRSQVTRIHNCRQLPQALKNHTFFL</sequence>
<feature type="compositionally biased region" description="Polar residues" evidence="1">
    <location>
        <begin position="37"/>
        <end position="46"/>
    </location>
</feature>
<evidence type="ECO:0000259" key="2">
    <source>
        <dbReference type="PROSITE" id="PS50934"/>
    </source>
</evidence>